<gene>
    <name evidence="2" type="ORF">M8523_12210</name>
</gene>
<keyword evidence="1" id="KW-0812">Transmembrane</keyword>
<feature type="transmembrane region" description="Helical" evidence="1">
    <location>
        <begin position="33"/>
        <end position="53"/>
    </location>
</feature>
<organism evidence="2 3">
    <name type="scientific">Lichenifustis flavocetrariae</name>
    <dbReference type="NCBI Taxonomy" id="2949735"/>
    <lineage>
        <taxon>Bacteria</taxon>
        <taxon>Pseudomonadati</taxon>
        <taxon>Pseudomonadota</taxon>
        <taxon>Alphaproteobacteria</taxon>
        <taxon>Hyphomicrobiales</taxon>
        <taxon>Lichenihabitantaceae</taxon>
        <taxon>Lichenifustis</taxon>
    </lineage>
</organism>
<proteinExistence type="predicted"/>
<comment type="caution">
    <text evidence="2">The sequence shown here is derived from an EMBL/GenBank/DDBJ whole genome shotgun (WGS) entry which is preliminary data.</text>
</comment>
<keyword evidence="3" id="KW-1185">Reference proteome</keyword>
<protein>
    <submittedName>
        <fullName evidence="2">Uncharacterized protein</fullName>
    </submittedName>
</protein>
<dbReference type="AlphaFoldDB" id="A0AA41YX48"/>
<feature type="transmembrane region" description="Helical" evidence="1">
    <location>
        <begin position="65"/>
        <end position="83"/>
    </location>
</feature>
<dbReference type="RefSeq" id="WP_282585152.1">
    <property type="nucleotide sequence ID" value="NZ_JAMOIM010000007.1"/>
</dbReference>
<feature type="transmembrane region" description="Helical" evidence="1">
    <location>
        <begin position="195"/>
        <end position="217"/>
    </location>
</feature>
<accession>A0AA41YX48</accession>
<reference evidence="2" key="1">
    <citation type="submission" date="2022-05" db="EMBL/GenBank/DDBJ databases">
        <authorList>
            <person name="Pankratov T."/>
        </authorList>
    </citation>
    <scope>NUCLEOTIDE SEQUENCE</scope>
    <source>
        <strain evidence="2">BP6-180914</strain>
    </source>
</reference>
<evidence type="ECO:0000313" key="2">
    <source>
        <dbReference type="EMBL" id="MCW6508782.1"/>
    </source>
</evidence>
<keyword evidence="1" id="KW-1133">Transmembrane helix</keyword>
<dbReference type="Proteomes" id="UP001165667">
    <property type="component" value="Unassembled WGS sequence"/>
</dbReference>
<feature type="transmembrane region" description="Helical" evidence="1">
    <location>
        <begin position="6"/>
        <end position="26"/>
    </location>
</feature>
<evidence type="ECO:0000256" key="1">
    <source>
        <dbReference type="SAM" id="Phobius"/>
    </source>
</evidence>
<sequence length="246" mass="26230">MTAALFLAYLLLVAGAVLVGSFRLLPRPTMWRILAGLLAWLAYVGVLGLSGVLRNPALKPPGSAFVLLPVVLFLVLVVIRSAAAGRIARAVPLPLLIAAEAFRIGVELFFHQLWIDGLVPKMLTFEGANVDIFIGLSAPLAAWASTRGSKGHRVAFVWNILGLLALANVATRAVLSAPGPLNVIHAEVPNLSIGTFPFVYIAGFFAPLAVTLHILAIRALMSATHTMRNADRDVRSSDSLQSRETA</sequence>
<keyword evidence="1" id="KW-0472">Membrane</keyword>
<evidence type="ECO:0000313" key="3">
    <source>
        <dbReference type="Proteomes" id="UP001165667"/>
    </source>
</evidence>
<name>A0AA41YX48_9HYPH</name>
<feature type="transmembrane region" description="Helical" evidence="1">
    <location>
        <begin position="156"/>
        <end position="175"/>
    </location>
</feature>
<dbReference type="EMBL" id="JAMOIM010000007">
    <property type="protein sequence ID" value="MCW6508782.1"/>
    <property type="molecule type" value="Genomic_DNA"/>
</dbReference>